<dbReference type="FunCoup" id="G0PE80">
    <property type="interactions" value="64"/>
</dbReference>
<name>G0PE80_CAEBE</name>
<keyword evidence="2" id="KW-1185">Reference proteome</keyword>
<dbReference type="eggNOG" id="ENOG502S6NY">
    <property type="taxonomic scope" value="Eukaryota"/>
</dbReference>
<gene>
    <name evidence="1" type="ORF">CAEBREN_29553</name>
</gene>
<accession>G0PE80</accession>
<proteinExistence type="predicted"/>
<dbReference type="Proteomes" id="UP000008068">
    <property type="component" value="Unassembled WGS sequence"/>
</dbReference>
<protein>
    <submittedName>
        <fullName evidence="1">Uncharacterized protein</fullName>
    </submittedName>
</protein>
<organism evidence="2">
    <name type="scientific">Caenorhabditis brenneri</name>
    <name type="common">Nematode worm</name>
    <dbReference type="NCBI Taxonomy" id="135651"/>
    <lineage>
        <taxon>Eukaryota</taxon>
        <taxon>Metazoa</taxon>
        <taxon>Ecdysozoa</taxon>
        <taxon>Nematoda</taxon>
        <taxon>Chromadorea</taxon>
        <taxon>Rhabditida</taxon>
        <taxon>Rhabditina</taxon>
        <taxon>Rhabditomorpha</taxon>
        <taxon>Rhabditoidea</taxon>
        <taxon>Rhabditidae</taxon>
        <taxon>Peloderinae</taxon>
        <taxon>Caenorhabditis</taxon>
    </lineage>
</organism>
<evidence type="ECO:0000313" key="2">
    <source>
        <dbReference type="Proteomes" id="UP000008068"/>
    </source>
</evidence>
<dbReference type="InParanoid" id="G0PE80"/>
<dbReference type="AlphaFoldDB" id="G0PE80"/>
<dbReference type="Gene3D" id="1.25.40.180">
    <property type="match status" value="1"/>
</dbReference>
<sequence>MNDDKLRSLFASLATLTQQGPIPGEQSREHEHLENNKRIRFQFKPTVCWRDNIRQRCWQRHMRLRWLSDGRFAPLAANILMHIHKADTKDISLSSNVLALLLNDYRNRLSVRNDSRLMFRNSVKTLFAMYPVYVKMDECVSKCFIKPMFSSLDALIDDSPDTDDLETAGILLSENGKILHDLNSYLVERIIVKLRHKLISEDPVVTKHVRQIFIHVYDLWAFGWSELNIPECLLTLSAEGKLSIIDQTPLRKNDISRQEFGSKESII</sequence>
<reference evidence="2" key="1">
    <citation type="submission" date="2011-07" db="EMBL/GenBank/DDBJ databases">
        <authorList>
            <consortium name="Caenorhabditis brenneri Sequencing and Analysis Consortium"/>
            <person name="Wilson R.K."/>
        </authorList>
    </citation>
    <scope>NUCLEOTIDE SEQUENCE [LARGE SCALE GENOMIC DNA]</scope>
    <source>
        <strain evidence="2">PB2801</strain>
    </source>
</reference>
<dbReference type="OrthoDB" id="5846767at2759"/>
<evidence type="ECO:0000313" key="1">
    <source>
        <dbReference type="EMBL" id="EGT52829.1"/>
    </source>
</evidence>
<dbReference type="HOGENOM" id="CLU_1086979_0_0_1"/>
<dbReference type="EMBL" id="GL380308">
    <property type="protein sequence ID" value="EGT52829.1"/>
    <property type="molecule type" value="Genomic_DNA"/>
</dbReference>